<name>A0A0M2R477_9PROT</name>
<dbReference type="GO" id="GO:0004518">
    <property type="term" value="F:nuclease activity"/>
    <property type="evidence" value="ECO:0007669"/>
    <property type="project" value="UniProtKB-KW"/>
</dbReference>
<organism evidence="4 5">
    <name type="scientific">Kiloniella litopenaei</name>
    <dbReference type="NCBI Taxonomy" id="1549748"/>
    <lineage>
        <taxon>Bacteria</taxon>
        <taxon>Pseudomonadati</taxon>
        <taxon>Pseudomonadota</taxon>
        <taxon>Alphaproteobacteria</taxon>
        <taxon>Rhodospirillales</taxon>
        <taxon>Kiloniellaceae</taxon>
        <taxon>Kiloniella</taxon>
    </lineage>
</organism>
<accession>A0A0M2R477</accession>
<keyword evidence="2" id="KW-0540">Nuclease</keyword>
<comment type="similarity">
    <text evidence="1">Belongs to the EndA/NucM nuclease family.</text>
</comment>
<dbReference type="InterPro" id="IPR007346">
    <property type="entry name" value="Endonuclease-I"/>
</dbReference>
<comment type="caution">
    <text evidence="4">The sequence shown here is derived from an EMBL/GenBank/DDBJ whole genome shotgun (WGS) entry which is preliminary data.</text>
</comment>
<dbReference type="SUPFAM" id="SSF54060">
    <property type="entry name" value="His-Me finger endonucleases"/>
    <property type="match status" value="1"/>
</dbReference>
<evidence type="ECO:0000256" key="2">
    <source>
        <dbReference type="ARBA" id="ARBA00022722"/>
    </source>
</evidence>
<dbReference type="AlphaFoldDB" id="A0A0M2R477"/>
<evidence type="ECO:0000256" key="3">
    <source>
        <dbReference type="ARBA" id="ARBA00022801"/>
    </source>
</evidence>
<evidence type="ECO:0000256" key="1">
    <source>
        <dbReference type="ARBA" id="ARBA00006429"/>
    </source>
</evidence>
<dbReference type="EMBL" id="LANI01000037">
    <property type="protein sequence ID" value="KKJ75229.1"/>
    <property type="molecule type" value="Genomic_DNA"/>
</dbReference>
<dbReference type="PANTHER" id="PTHR33607:SF2">
    <property type="entry name" value="ENDONUCLEASE-1"/>
    <property type="match status" value="1"/>
</dbReference>
<dbReference type="InterPro" id="IPR044925">
    <property type="entry name" value="His-Me_finger_sf"/>
</dbReference>
<dbReference type="RefSeq" id="WP_046510113.1">
    <property type="nucleotide sequence ID" value="NZ_LANI01000037.1"/>
</dbReference>
<keyword evidence="5" id="KW-1185">Reference proteome</keyword>
<evidence type="ECO:0000313" key="4">
    <source>
        <dbReference type="EMBL" id="KKJ75229.1"/>
    </source>
</evidence>
<reference evidence="4 5" key="1">
    <citation type="submission" date="2015-03" db="EMBL/GenBank/DDBJ databases">
        <title>Genome sequence of Kiloniella sp. P1-1, isolated from the gut microflora of Pacific white shrimp, Penaeus vannamei.</title>
        <authorList>
            <person name="Shao Z."/>
            <person name="Wang L."/>
            <person name="Li X."/>
        </authorList>
    </citation>
    <scope>NUCLEOTIDE SEQUENCE [LARGE SCALE GENOMIC DNA]</scope>
    <source>
        <strain evidence="4 5">P1-1</strain>
    </source>
</reference>
<dbReference type="PANTHER" id="PTHR33607">
    <property type="entry name" value="ENDONUCLEASE-1"/>
    <property type="match status" value="1"/>
</dbReference>
<evidence type="ECO:0000313" key="5">
    <source>
        <dbReference type="Proteomes" id="UP000034491"/>
    </source>
</evidence>
<gene>
    <name evidence="4" type="ORF">WH95_19620</name>
</gene>
<protein>
    <submittedName>
        <fullName evidence="4">Uncharacterized protein</fullName>
    </submittedName>
</protein>
<dbReference type="Pfam" id="PF04231">
    <property type="entry name" value="Endonuclease_1"/>
    <property type="match status" value="1"/>
</dbReference>
<sequence length="243" mass="27807">MNIKSVFVLVACMQSVGVFFSGTSEALTFRKAKKEAVKIYKGHEVAFYSGCSYSYKEKKLVPNAASCGYTPRNPITKKGKINPRTVRIEWEHVMPAWVFGHQRKCWQQDLNGDGTKDGRKGCKNDPVFAQMEGDLNNLVPAIGELNGDRSNYSFSMLPGEPRVYGKPDFEVDFKHRKVEPRKEVRGDIARIYFYMADRYKLRLSKQDKQLFTAWAKQDPVSDWEREKNSAVMKVQGNGNPFIE</sequence>
<proteinExistence type="inferred from homology"/>
<dbReference type="PATRIC" id="fig|1549748.8.peg.3206"/>
<keyword evidence="3" id="KW-0378">Hydrolase</keyword>
<dbReference type="STRING" id="1549748.WH95_19620"/>
<dbReference type="Proteomes" id="UP000034491">
    <property type="component" value="Unassembled WGS sequence"/>
</dbReference>
<dbReference type="GO" id="GO:0016787">
    <property type="term" value="F:hydrolase activity"/>
    <property type="evidence" value="ECO:0007669"/>
    <property type="project" value="UniProtKB-KW"/>
</dbReference>